<dbReference type="PANTHER" id="PTHR48081:SF33">
    <property type="entry name" value="KYNURENINE FORMAMIDASE"/>
    <property type="match status" value="1"/>
</dbReference>
<dbReference type="AlphaFoldDB" id="A0A942YE90"/>
<accession>A0A942YE90</accession>
<dbReference type="EMBL" id="JAGYPE010000011">
    <property type="protein sequence ID" value="MBS4188361.1"/>
    <property type="molecule type" value="Genomic_DNA"/>
</dbReference>
<comment type="caution">
    <text evidence="3">The sequence shown here is derived from an EMBL/GenBank/DDBJ whole genome shotgun (WGS) entry which is preliminary data.</text>
</comment>
<evidence type="ECO:0000259" key="2">
    <source>
        <dbReference type="Pfam" id="PF20434"/>
    </source>
</evidence>
<dbReference type="SUPFAM" id="SSF53474">
    <property type="entry name" value="alpha/beta-Hydrolases"/>
    <property type="match status" value="1"/>
</dbReference>
<evidence type="ECO:0000256" key="1">
    <source>
        <dbReference type="ARBA" id="ARBA00022801"/>
    </source>
</evidence>
<sequence>MKPMLFRLFLLSVTLVITMSFTQSINGQELKHMNLHYGADVKQTLDIYTPSGKESINHPVIIYIHGGGWMRGDKSNVSDKPSFYTNRGYVFISVNYRLHPNATYNDMANDISTAVKWVYDRADQYHIDKQRLNLMGHSAGGHLVMLIGTDHSYLQHAGIPANTVQSIVNLDGPIDLVKFLPKNEQYKEVFGYDRNAWMEASPAANAVNQHLPPMLLVTQNRNSVFDFIEKTKSAGNSADIFVTHSLTHREITKLLGSNNNSAEAMSLTKAVEDFLKTNNSM</sequence>
<feature type="domain" description="BD-FAE-like" evidence="2">
    <location>
        <begin position="45"/>
        <end position="222"/>
    </location>
</feature>
<dbReference type="PANTHER" id="PTHR48081">
    <property type="entry name" value="AB HYDROLASE SUPERFAMILY PROTEIN C4A8.06C"/>
    <property type="match status" value="1"/>
</dbReference>
<evidence type="ECO:0000313" key="3">
    <source>
        <dbReference type="EMBL" id="MBS4188361.1"/>
    </source>
</evidence>
<reference evidence="3" key="1">
    <citation type="submission" date="2021-05" db="EMBL/GenBank/DDBJ databases">
        <title>Novel Bacillus species.</title>
        <authorList>
            <person name="Liu G."/>
        </authorList>
    </citation>
    <scope>NUCLEOTIDE SEQUENCE</scope>
    <source>
        <strain evidence="3">FJAT-50051</strain>
    </source>
</reference>
<dbReference type="GO" id="GO:0016787">
    <property type="term" value="F:hydrolase activity"/>
    <property type="evidence" value="ECO:0007669"/>
    <property type="project" value="UniProtKB-KW"/>
</dbReference>
<dbReference type="Pfam" id="PF20434">
    <property type="entry name" value="BD-FAE"/>
    <property type="match status" value="1"/>
</dbReference>
<dbReference type="Gene3D" id="3.40.50.1820">
    <property type="entry name" value="alpha/beta hydrolase"/>
    <property type="match status" value="1"/>
</dbReference>
<dbReference type="InterPro" id="IPR049492">
    <property type="entry name" value="BD-FAE-like_dom"/>
</dbReference>
<organism evidence="3">
    <name type="scientific">Neobacillus citreus</name>
    <dbReference type="NCBI Taxonomy" id="2833578"/>
    <lineage>
        <taxon>Bacteria</taxon>
        <taxon>Bacillati</taxon>
        <taxon>Bacillota</taxon>
        <taxon>Bacilli</taxon>
        <taxon>Bacillales</taxon>
        <taxon>Bacillaceae</taxon>
        <taxon>Neobacillus</taxon>
    </lineage>
</organism>
<proteinExistence type="predicted"/>
<gene>
    <name evidence="3" type="ORF">KHB02_44120</name>
</gene>
<keyword evidence="1 3" id="KW-0378">Hydrolase</keyword>
<dbReference type="InterPro" id="IPR050300">
    <property type="entry name" value="GDXG_lipolytic_enzyme"/>
</dbReference>
<protein>
    <submittedName>
        <fullName evidence="3">Alpha/beta hydrolase</fullName>
    </submittedName>
</protein>
<name>A0A942YE90_9BACI</name>
<dbReference type="InterPro" id="IPR029058">
    <property type="entry name" value="AB_hydrolase_fold"/>
</dbReference>